<accession>A0A1H2RSA2</accession>
<dbReference type="STRING" id="1073328.SAMN05216294_2112"/>
<evidence type="ECO:0000313" key="2">
    <source>
        <dbReference type="EMBL" id="SDW21664.1"/>
    </source>
</evidence>
<protein>
    <submittedName>
        <fullName evidence="2">Uncharacterized protein</fullName>
    </submittedName>
</protein>
<keyword evidence="1" id="KW-0812">Transmembrane</keyword>
<keyword evidence="1" id="KW-1133">Transmembrane helix</keyword>
<dbReference type="OrthoDB" id="821805at2"/>
<dbReference type="RefSeq" id="WP_090295189.1">
    <property type="nucleotide sequence ID" value="NZ_FNKI01000002.1"/>
</dbReference>
<dbReference type="Pfam" id="PF19578">
    <property type="entry name" value="DUF6090"/>
    <property type="match status" value="1"/>
</dbReference>
<organism evidence="2 3">
    <name type="scientific">Flagellimonas zhangzhouensis</name>
    <dbReference type="NCBI Taxonomy" id="1073328"/>
    <lineage>
        <taxon>Bacteria</taxon>
        <taxon>Pseudomonadati</taxon>
        <taxon>Bacteroidota</taxon>
        <taxon>Flavobacteriia</taxon>
        <taxon>Flavobacteriales</taxon>
        <taxon>Flavobacteriaceae</taxon>
        <taxon>Flagellimonas</taxon>
    </lineage>
</organism>
<evidence type="ECO:0000313" key="3">
    <source>
        <dbReference type="Proteomes" id="UP000199592"/>
    </source>
</evidence>
<dbReference type="InterPro" id="IPR045749">
    <property type="entry name" value="DUF6090"/>
</dbReference>
<dbReference type="AlphaFoldDB" id="A0A1H2RSA2"/>
<dbReference type="Proteomes" id="UP000199592">
    <property type="component" value="Unassembled WGS sequence"/>
</dbReference>
<reference evidence="3" key="1">
    <citation type="submission" date="2016-10" db="EMBL/GenBank/DDBJ databases">
        <authorList>
            <person name="Varghese N."/>
            <person name="Submissions S."/>
        </authorList>
    </citation>
    <scope>NUCLEOTIDE SEQUENCE [LARGE SCALE GENOMIC DNA]</scope>
    <source>
        <strain evidence="3">DSM 25030</strain>
    </source>
</reference>
<dbReference type="EMBL" id="FNMY01000001">
    <property type="protein sequence ID" value="SDW21664.1"/>
    <property type="molecule type" value="Genomic_DNA"/>
</dbReference>
<name>A0A1H2RSA2_9FLAO</name>
<keyword evidence="1" id="KW-0472">Membrane</keyword>
<sequence length="249" mass="28795">MIRFFRNIRQRLLAENKFTKYLIYALGEIILVVIGILIALQINNWNENRKLAKQEKETIASLKLEFEKNLEQLEGNIQGIQAFMSAGNTLLEHTGPDYEFGSLKEMDSLLDMTPRMSVWDPSLYTMENIKSSGKLSNLSNEELKLLLIEWDSFYGNLLDWSDFYTERGISYFDFLAANAVNRNMPLMTSITKGTTGFNRSNEALLRNPFFENILAERVTHNGFMLGFYQEAQRLILKIIVQCETYEDAP</sequence>
<proteinExistence type="predicted"/>
<keyword evidence="3" id="KW-1185">Reference proteome</keyword>
<gene>
    <name evidence="2" type="ORF">SAMN04487892_0760</name>
</gene>
<evidence type="ECO:0000256" key="1">
    <source>
        <dbReference type="SAM" id="Phobius"/>
    </source>
</evidence>
<feature type="transmembrane region" description="Helical" evidence="1">
    <location>
        <begin position="21"/>
        <end position="40"/>
    </location>
</feature>